<dbReference type="Pfam" id="PF18029">
    <property type="entry name" value="Glyoxalase_6"/>
    <property type="match status" value="1"/>
</dbReference>
<name>A0A8J3SLU9_9ACTN</name>
<dbReference type="PANTHER" id="PTHR35908">
    <property type="entry name" value="HYPOTHETICAL FUSION PROTEIN"/>
    <property type="match status" value="1"/>
</dbReference>
<dbReference type="CDD" id="cd06587">
    <property type="entry name" value="VOC"/>
    <property type="match status" value="1"/>
</dbReference>
<dbReference type="InterPro" id="IPR037523">
    <property type="entry name" value="VOC_core"/>
</dbReference>
<sequence>MIDIHYVTFDCAQPYELATFWRDAAGLEFHPATDKQDDEVLLLGPINLLFIKVPEGKTVKNRVHVDVTGSEDSTRDQEVERLLGLGATVQADRRKPDGTGWVTMLDPEGNEFCVCQGKAELEALRAGAGQA</sequence>
<dbReference type="RefSeq" id="WP_204068655.1">
    <property type="nucleotide sequence ID" value="NZ_BOOJ01000068.1"/>
</dbReference>
<reference evidence="2 3" key="1">
    <citation type="submission" date="2021-01" db="EMBL/GenBank/DDBJ databases">
        <title>Whole genome shotgun sequence of Planobispora siamensis NBRC 107568.</title>
        <authorList>
            <person name="Komaki H."/>
            <person name="Tamura T."/>
        </authorList>
    </citation>
    <scope>NUCLEOTIDE SEQUENCE [LARGE SCALE GENOMIC DNA]</scope>
    <source>
        <strain evidence="2 3">NBRC 107568</strain>
    </source>
</reference>
<dbReference type="InterPro" id="IPR041581">
    <property type="entry name" value="Glyoxalase_6"/>
</dbReference>
<dbReference type="AlphaFoldDB" id="A0A8J3SLU9"/>
<keyword evidence="3" id="KW-1185">Reference proteome</keyword>
<protein>
    <submittedName>
        <fullName evidence="2">Glyoxalase</fullName>
    </submittedName>
</protein>
<dbReference type="Gene3D" id="3.10.180.10">
    <property type="entry name" value="2,3-Dihydroxybiphenyl 1,2-Dioxygenase, domain 1"/>
    <property type="match status" value="1"/>
</dbReference>
<evidence type="ECO:0000259" key="1">
    <source>
        <dbReference type="PROSITE" id="PS51819"/>
    </source>
</evidence>
<evidence type="ECO:0000313" key="2">
    <source>
        <dbReference type="EMBL" id="GIH96622.1"/>
    </source>
</evidence>
<dbReference type="PANTHER" id="PTHR35908:SF1">
    <property type="entry name" value="CONSERVED PROTEIN"/>
    <property type="match status" value="1"/>
</dbReference>
<evidence type="ECO:0000313" key="3">
    <source>
        <dbReference type="Proteomes" id="UP000619788"/>
    </source>
</evidence>
<dbReference type="PROSITE" id="PS51819">
    <property type="entry name" value="VOC"/>
    <property type="match status" value="1"/>
</dbReference>
<dbReference type="Proteomes" id="UP000619788">
    <property type="component" value="Unassembled WGS sequence"/>
</dbReference>
<comment type="caution">
    <text evidence="2">The sequence shown here is derived from an EMBL/GenBank/DDBJ whole genome shotgun (WGS) entry which is preliminary data.</text>
</comment>
<feature type="domain" description="VOC" evidence="1">
    <location>
        <begin position="3"/>
        <end position="117"/>
    </location>
</feature>
<dbReference type="InterPro" id="IPR029068">
    <property type="entry name" value="Glyas_Bleomycin-R_OHBP_Dase"/>
</dbReference>
<dbReference type="SUPFAM" id="SSF54593">
    <property type="entry name" value="Glyoxalase/Bleomycin resistance protein/Dihydroxybiphenyl dioxygenase"/>
    <property type="match status" value="1"/>
</dbReference>
<gene>
    <name evidence="2" type="ORF">Psi01_72520</name>
</gene>
<dbReference type="EMBL" id="BOOJ01000068">
    <property type="protein sequence ID" value="GIH96622.1"/>
    <property type="molecule type" value="Genomic_DNA"/>
</dbReference>
<proteinExistence type="predicted"/>
<accession>A0A8J3SLU9</accession>
<organism evidence="2 3">
    <name type="scientific">Planobispora siamensis</name>
    <dbReference type="NCBI Taxonomy" id="936338"/>
    <lineage>
        <taxon>Bacteria</taxon>
        <taxon>Bacillati</taxon>
        <taxon>Actinomycetota</taxon>
        <taxon>Actinomycetes</taxon>
        <taxon>Streptosporangiales</taxon>
        <taxon>Streptosporangiaceae</taxon>
        <taxon>Planobispora</taxon>
    </lineage>
</organism>